<dbReference type="GO" id="GO:0006355">
    <property type="term" value="P:regulation of DNA-templated transcription"/>
    <property type="evidence" value="ECO:0007669"/>
    <property type="project" value="InterPro"/>
</dbReference>
<evidence type="ECO:0000256" key="2">
    <source>
        <dbReference type="ARBA" id="ARBA00012438"/>
    </source>
</evidence>
<dbReference type="EMBL" id="CP039865">
    <property type="protein sequence ID" value="QCK87477.1"/>
    <property type="molecule type" value="Genomic_DNA"/>
</dbReference>
<dbReference type="PANTHER" id="PTHR43065">
    <property type="entry name" value="SENSOR HISTIDINE KINASE"/>
    <property type="match status" value="1"/>
</dbReference>
<keyword evidence="3" id="KW-0597">Phosphoprotein</keyword>
<sequence length="374" mass="40987">MNIAATRVVSHDSILNALPHPVISVAADGTVLDGNVASETFFQASIPVLRRHQLRELVPFGSPLLALIEQVRDRGAPVNEYKVDIGTPRNGHERVVDIYVAPMPERNGDVVVMLQERTIADKMDRQLTHRGAARSVTALAAMLAHEIKNPLSGIRGAAQLLETSVNDEDRTLTRLICDEADRIVKLVDRMEVFSDERPVEREPVNIHVVLEHVKRLSQSGFARHIRFVEEYDPSLPPVYGNRDQLIQVFLNLVKNAAESIGDQTSDGEILLSTAFRPGVRLTMPGVSSRVALPLEVCVRDNGPGVPDDLVPHLFDAFVTTKSSGTGLGLALVAKIVGDHGGIVECDSQPRKTVFRILLPMARVSQVDMNGRKAL</sequence>
<keyword evidence="5" id="KW-0547">Nucleotide-binding</keyword>
<keyword evidence="4" id="KW-0808">Transferase</keyword>
<evidence type="ECO:0000256" key="5">
    <source>
        <dbReference type="ARBA" id="ARBA00022741"/>
    </source>
</evidence>
<evidence type="ECO:0000256" key="6">
    <source>
        <dbReference type="ARBA" id="ARBA00022777"/>
    </source>
</evidence>
<evidence type="ECO:0000256" key="1">
    <source>
        <dbReference type="ARBA" id="ARBA00000085"/>
    </source>
</evidence>
<dbReference type="EC" id="2.7.13.3" evidence="2"/>
<dbReference type="GO" id="GO:0005524">
    <property type="term" value="F:ATP binding"/>
    <property type="evidence" value="ECO:0007669"/>
    <property type="project" value="UniProtKB-KW"/>
</dbReference>
<dbReference type="Gene3D" id="3.30.450.20">
    <property type="entry name" value="PAS domain"/>
    <property type="match status" value="1"/>
</dbReference>
<evidence type="ECO:0000256" key="4">
    <source>
        <dbReference type="ARBA" id="ARBA00022679"/>
    </source>
</evidence>
<name>A0A4D7QRD1_9HYPH</name>
<gene>
    <name evidence="10" type="ORF">E8L99_17785</name>
</gene>
<keyword evidence="11" id="KW-1185">Reference proteome</keyword>
<dbReference type="SUPFAM" id="SSF55785">
    <property type="entry name" value="PYP-like sensor domain (PAS domain)"/>
    <property type="match status" value="1"/>
</dbReference>
<dbReference type="PRINTS" id="PR00344">
    <property type="entry name" value="BCTRLSENSOR"/>
</dbReference>
<accession>A0A4D7QRD1</accession>
<dbReference type="SMART" id="SM00388">
    <property type="entry name" value="HisKA"/>
    <property type="match status" value="1"/>
</dbReference>
<dbReference type="InterPro" id="IPR004358">
    <property type="entry name" value="Sig_transdc_His_kin-like_C"/>
</dbReference>
<reference evidence="10 11" key="1">
    <citation type="submission" date="2019-04" db="EMBL/GenBank/DDBJ databases">
        <title>Phreatobacter aquaticus sp. nov.</title>
        <authorList>
            <person name="Choi A."/>
            <person name="Baek K."/>
        </authorList>
    </citation>
    <scope>NUCLEOTIDE SEQUENCE [LARGE SCALE GENOMIC DNA]</scope>
    <source>
        <strain evidence="10 11">NMCR1094</strain>
    </source>
</reference>
<keyword evidence="6" id="KW-0418">Kinase</keyword>
<evidence type="ECO:0000259" key="9">
    <source>
        <dbReference type="PROSITE" id="PS50109"/>
    </source>
</evidence>
<dbReference type="PROSITE" id="PS50109">
    <property type="entry name" value="HIS_KIN"/>
    <property type="match status" value="1"/>
</dbReference>
<comment type="catalytic activity">
    <reaction evidence="1">
        <text>ATP + protein L-histidine = ADP + protein N-phospho-L-histidine.</text>
        <dbReference type="EC" id="2.7.13.3"/>
    </reaction>
</comment>
<dbReference type="AlphaFoldDB" id="A0A4D7QRD1"/>
<evidence type="ECO:0000256" key="7">
    <source>
        <dbReference type="ARBA" id="ARBA00022840"/>
    </source>
</evidence>
<dbReference type="OrthoDB" id="9789238at2"/>
<dbReference type="Pfam" id="PF00512">
    <property type="entry name" value="HisKA"/>
    <property type="match status" value="1"/>
</dbReference>
<dbReference type="SUPFAM" id="SSF55874">
    <property type="entry name" value="ATPase domain of HSP90 chaperone/DNA topoisomerase II/histidine kinase"/>
    <property type="match status" value="1"/>
</dbReference>
<dbReference type="Pfam" id="PF02518">
    <property type="entry name" value="HATPase_c"/>
    <property type="match status" value="1"/>
</dbReference>
<dbReference type="InterPro" id="IPR035965">
    <property type="entry name" value="PAS-like_dom_sf"/>
</dbReference>
<feature type="domain" description="Histidine kinase" evidence="9">
    <location>
        <begin position="142"/>
        <end position="362"/>
    </location>
</feature>
<keyword evidence="8" id="KW-0902">Two-component regulatory system</keyword>
<dbReference type="InterPro" id="IPR003661">
    <property type="entry name" value="HisK_dim/P_dom"/>
</dbReference>
<keyword evidence="7" id="KW-0067">ATP-binding</keyword>
<evidence type="ECO:0000313" key="11">
    <source>
        <dbReference type="Proteomes" id="UP000298588"/>
    </source>
</evidence>
<dbReference type="Gene3D" id="1.10.287.130">
    <property type="match status" value="1"/>
</dbReference>
<protein>
    <recommendedName>
        <fullName evidence="2">histidine kinase</fullName>
        <ecNumber evidence="2">2.7.13.3</ecNumber>
    </recommendedName>
</protein>
<evidence type="ECO:0000256" key="8">
    <source>
        <dbReference type="ARBA" id="ARBA00023012"/>
    </source>
</evidence>
<dbReference type="GO" id="GO:0000155">
    <property type="term" value="F:phosphorelay sensor kinase activity"/>
    <property type="evidence" value="ECO:0007669"/>
    <property type="project" value="InterPro"/>
</dbReference>
<dbReference type="InterPro" id="IPR005467">
    <property type="entry name" value="His_kinase_dom"/>
</dbReference>
<evidence type="ECO:0000256" key="3">
    <source>
        <dbReference type="ARBA" id="ARBA00022553"/>
    </source>
</evidence>
<dbReference type="InterPro" id="IPR003594">
    <property type="entry name" value="HATPase_dom"/>
</dbReference>
<dbReference type="Proteomes" id="UP000298588">
    <property type="component" value="Chromosome"/>
</dbReference>
<dbReference type="KEGG" id="paqt:E8L99_17785"/>
<evidence type="ECO:0000313" key="10">
    <source>
        <dbReference type="EMBL" id="QCK87477.1"/>
    </source>
</evidence>
<dbReference type="PANTHER" id="PTHR43065:SF10">
    <property type="entry name" value="PEROXIDE STRESS-ACTIVATED HISTIDINE KINASE MAK3"/>
    <property type="match status" value="1"/>
</dbReference>
<dbReference type="InterPro" id="IPR036097">
    <property type="entry name" value="HisK_dim/P_sf"/>
</dbReference>
<dbReference type="InterPro" id="IPR036890">
    <property type="entry name" value="HATPase_C_sf"/>
</dbReference>
<dbReference type="Gene3D" id="3.30.565.10">
    <property type="entry name" value="Histidine kinase-like ATPase, C-terminal domain"/>
    <property type="match status" value="1"/>
</dbReference>
<organism evidence="10 11">
    <name type="scientific">Phreatobacter aquaticus</name>
    <dbReference type="NCBI Taxonomy" id="2570229"/>
    <lineage>
        <taxon>Bacteria</taxon>
        <taxon>Pseudomonadati</taxon>
        <taxon>Pseudomonadota</taxon>
        <taxon>Alphaproteobacteria</taxon>
        <taxon>Hyphomicrobiales</taxon>
        <taxon>Phreatobacteraceae</taxon>
        <taxon>Phreatobacter</taxon>
    </lineage>
</organism>
<dbReference type="CDD" id="cd00082">
    <property type="entry name" value="HisKA"/>
    <property type="match status" value="1"/>
</dbReference>
<dbReference type="Pfam" id="PF00989">
    <property type="entry name" value="PAS"/>
    <property type="match status" value="1"/>
</dbReference>
<proteinExistence type="predicted"/>
<dbReference type="SUPFAM" id="SSF47384">
    <property type="entry name" value="Homodimeric domain of signal transducing histidine kinase"/>
    <property type="match status" value="1"/>
</dbReference>
<dbReference type="InterPro" id="IPR013767">
    <property type="entry name" value="PAS_fold"/>
</dbReference>
<dbReference type="SMART" id="SM00387">
    <property type="entry name" value="HATPase_c"/>
    <property type="match status" value="1"/>
</dbReference>
<dbReference type="RefSeq" id="WP_137100806.1">
    <property type="nucleotide sequence ID" value="NZ_CP039865.1"/>
</dbReference>